<feature type="transmembrane region" description="Helical" evidence="1">
    <location>
        <begin position="12"/>
        <end position="32"/>
    </location>
</feature>
<dbReference type="Proteomes" id="UP001637994">
    <property type="component" value="Unassembled WGS sequence"/>
</dbReference>
<feature type="transmembrane region" description="Helical" evidence="1">
    <location>
        <begin position="83"/>
        <end position="101"/>
    </location>
</feature>
<dbReference type="EMBL" id="JBGMEF010000001">
    <property type="protein sequence ID" value="MFO3666185.1"/>
    <property type="molecule type" value="Genomic_DNA"/>
</dbReference>
<feature type="transmembrane region" description="Helical" evidence="1">
    <location>
        <begin position="38"/>
        <end position="62"/>
    </location>
</feature>
<feature type="transmembrane region" description="Helical" evidence="1">
    <location>
        <begin position="208"/>
        <end position="229"/>
    </location>
</feature>
<keyword evidence="3" id="KW-1185">Reference proteome</keyword>
<comment type="caution">
    <text evidence="2">The sequence shown here is derived from an EMBL/GenBank/DDBJ whole genome shotgun (WGS) entry which is preliminary data.</text>
</comment>
<keyword evidence="1" id="KW-1133">Transmembrane helix</keyword>
<evidence type="ECO:0008006" key="4">
    <source>
        <dbReference type="Google" id="ProtNLM"/>
    </source>
</evidence>
<evidence type="ECO:0000313" key="3">
    <source>
        <dbReference type="Proteomes" id="UP001637994"/>
    </source>
</evidence>
<sequence>MKREYKFSSIFLVRLISVLALGPIAAIFGTILADKPVLALLMNIIMSIFGFAFSFAIAGGLLRNRMGKVGDYLNQINYINFRVITVAFIIALASSILNFLIQYTGGTLIGQALVNPSNNAVFTIGAFLLPFVVIVIIAILGLLTAYSNLYLADNYDLDESVFTSIKNIFVIGKKLMARSLVIYAIFIIGPSVLFTAFTFASLGLSGSIVIFGIGLVIFIIWMVIAMILCDVRFSDAYLDYKDEIN</sequence>
<proteinExistence type="predicted"/>
<name>A0ABW9MA50_9FIRM</name>
<dbReference type="RefSeq" id="WP_106460844.1">
    <property type="nucleotide sequence ID" value="NZ_JBGMEF010000001.1"/>
</dbReference>
<feature type="transmembrane region" description="Helical" evidence="1">
    <location>
        <begin position="121"/>
        <end position="143"/>
    </location>
</feature>
<reference evidence="2 3" key="1">
    <citation type="journal article" date="2025" name="Anaerobe">
        <title>Description of Anaerococcus kampingiae sp. nov., Anaerococcus groningensis sp. nov., Anaerococcus martiniensis sp. nov., and Anaerococcus cruorum sp. nov., isolated from human clinical specimens.</title>
        <authorList>
            <person name="Boiten K.E."/>
            <person name="Meijer J."/>
            <person name="van Wezel E.M."/>
            <person name="Veloo A.C.M."/>
        </authorList>
    </citation>
    <scope>NUCLEOTIDE SEQUENCE [LARGE SCALE GENOMIC DNA]</scope>
    <source>
        <strain evidence="2 3">ENR0874</strain>
    </source>
</reference>
<protein>
    <recommendedName>
        <fullName evidence="4">DUF975 family protein</fullName>
    </recommendedName>
</protein>
<evidence type="ECO:0000313" key="2">
    <source>
        <dbReference type="EMBL" id="MFO3666185.1"/>
    </source>
</evidence>
<keyword evidence="1" id="KW-0472">Membrane</keyword>
<gene>
    <name evidence="2" type="ORF">ACCQ42_00090</name>
</gene>
<organism evidence="2 3">
    <name type="scientific">Anaerococcus kampingae</name>
    <dbReference type="NCBI Taxonomy" id="3115614"/>
    <lineage>
        <taxon>Bacteria</taxon>
        <taxon>Bacillati</taxon>
        <taxon>Bacillota</taxon>
        <taxon>Tissierellia</taxon>
        <taxon>Tissierellales</taxon>
        <taxon>Peptoniphilaceae</taxon>
        <taxon>Anaerococcus</taxon>
    </lineage>
</organism>
<feature type="transmembrane region" description="Helical" evidence="1">
    <location>
        <begin position="180"/>
        <end position="202"/>
    </location>
</feature>
<keyword evidence="1" id="KW-0812">Transmembrane</keyword>
<evidence type="ECO:0000256" key="1">
    <source>
        <dbReference type="SAM" id="Phobius"/>
    </source>
</evidence>
<accession>A0ABW9MA50</accession>